<name>A0AC61REZ5_9BACT</name>
<proteinExistence type="predicted"/>
<keyword evidence="2" id="KW-1185">Reference proteome</keyword>
<reference evidence="1" key="1">
    <citation type="submission" date="2019-04" db="EMBL/GenBank/DDBJ databases">
        <title>Microbes associate with the intestines of laboratory mice.</title>
        <authorList>
            <person name="Navarre W."/>
            <person name="Wong E."/>
            <person name="Huang K."/>
            <person name="Tropini C."/>
            <person name="Ng K."/>
            <person name="Yu B."/>
        </authorList>
    </citation>
    <scope>NUCLEOTIDE SEQUENCE</scope>
    <source>
        <strain evidence="1">NM04_E33</strain>
    </source>
</reference>
<organism evidence="1 2">
    <name type="scientific">Lepagella muris</name>
    <dbReference type="NCBI Taxonomy" id="3032870"/>
    <lineage>
        <taxon>Bacteria</taxon>
        <taxon>Pseudomonadati</taxon>
        <taxon>Bacteroidota</taxon>
        <taxon>Bacteroidia</taxon>
        <taxon>Bacteroidales</taxon>
        <taxon>Muribaculaceae</taxon>
        <taxon>Lepagella</taxon>
    </lineage>
</organism>
<dbReference type="Proteomes" id="UP000306319">
    <property type="component" value="Unassembled WGS sequence"/>
</dbReference>
<accession>A0AC61REZ5</accession>
<evidence type="ECO:0000313" key="1">
    <source>
        <dbReference type="EMBL" id="TGY76146.1"/>
    </source>
</evidence>
<evidence type="ECO:0000313" key="2">
    <source>
        <dbReference type="Proteomes" id="UP000306319"/>
    </source>
</evidence>
<comment type="caution">
    <text evidence="1">The sequence shown here is derived from an EMBL/GenBank/DDBJ whole genome shotgun (WGS) entry which is preliminary data.</text>
</comment>
<protein>
    <submittedName>
        <fullName evidence="1">Uncharacterized protein</fullName>
    </submittedName>
</protein>
<dbReference type="EMBL" id="SRYB01000044">
    <property type="protein sequence ID" value="TGY76146.1"/>
    <property type="molecule type" value="Genomic_DNA"/>
</dbReference>
<sequence>MMRLDFKKILIILPYLLLTSCSNDPYTPASDKEMVYSFTAVLNNRPGTRLSYEEDQNKTKMKMVWDDGDVIRLYPDEKIKGTNDPEYYEFIANTGAGTDRTVFVHQGYITHWENWTGRAIYVFPDEDNLNVDPDNPEEFLTKSFTQKCNNNTEHLRYAEHQLLPDGRKGYTEYWSDDLVDYNLKHDHEMHFSHPHTLIYKIMLRGLLYDVPGGSLLKVSGASWAEKTISLNLGNKDDATPFVQVGDIPGTQYGDNEYKDNPLVAYIIRQVPASSDIDAEIKKGEHLKFELFTYDPDDGKHYPLNPKDNEPHRHHEYMLATAKDGSKNYFVDLPWGEEYTWEVAASQDIQYRAGDYVVADLLDTNNNSSYPHVAVDLGLTQKWASCHVGATKIDDSGSIFLYANTTKYSYSSVNFPTLEDNKLVDNDQWTKQADPNYDAATRWWGDDWRMPTFFEMIDLFQYTKFTLPGGEEITSETIFDPSKSWIEGEKQLSTTEKKDLSYAWNTHEDQYNLFRLCSNWKKGREGEAKCIYIPLSGTNNSKQGEYGRFFATGALLAEDAGIASTSRVILNYCCRHTITGSGWFQKINTGISIESSINPKECAYSIRPVKRDKNEPSKIIYYPFDKNMPSTPQRK</sequence>
<gene>
    <name evidence="1" type="ORF">E5331_18705</name>
</gene>